<evidence type="ECO:0000313" key="2">
    <source>
        <dbReference type="EMBL" id="MBW0591272.1"/>
    </source>
</evidence>
<dbReference type="InterPro" id="IPR013103">
    <property type="entry name" value="RVT_2"/>
</dbReference>
<sequence length="165" mass="18751">EKFLIFNQSCICTPYIEKESSSKSLEPQPSRIRVLIPRHPILTSSDINPANILSFHRRPRTNLTQTRVDEVLKSYNEAFSGLNKEKWAEAIQTELSNMEKLKVLTPCSRTTDDEPITCTWAFKIKKDTTEKPIKYKALLCAQGFQKIPGVDYQHTFSSTGGLSSL</sequence>
<gene>
    <name evidence="2" type="ORF">O181_130987</name>
</gene>
<dbReference type="AlphaFoldDB" id="A0A9Q3L4U4"/>
<evidence type="ECO:0000259" key="1">
    <source>
        <dbReference type="Pfam" id="PF07727"/>
    </source>
</evidence>
<comment type="caution">
    <text evidence="2">The sequence shown here is derived from an EMBL/GenBank/DDBJ whole genome shotgun (WGS) entry which is preliminary data.</text>
</comment>
<name>A0A9Q3L4U4_9BASI</name>
<dbReference type="Proteomes" id="UP000765509">
    <property type="component" value="Unassembled WGS sequence"/>
</dbReference>
<organism evidence="2 3">
    <name type="scientific">Austropuccinia psidii MF-1</name>
    <dbReference type="NCBI Taxonomy" id="1389203"/>
    <lineage>
        <taxon>Eukaryota</taxon>
        <taxon>Fungi</taxon>
        <taxon>Dikarya</taxon>
        <taxon>Basidiomycota</taxon>
        <taxon>Pucciniomycotina</taxon>
        <taxon>Pucciniomycetes</taxon>
        <taxon>Pucciniales</taxon>
        <taxon>Sphaerophragmiaceae</taxon>
        <taxon>Austropuccinia</taxon>
    </lineage>
</organism>
<dbReference type="EMBL" id="AVOT02142272">
    <property type="protein sequence ID" value="MBW0591272.1"/>
    <property type="molecule type" value="Genomic_DNA"/>
</dbReference>
<keyword evidence="3" id="KW-1185">Reference proteome</keyword>
<evidence type="ECO:0000313" key="3">
    <source>
        <dbReference type="Proteomes" id="UP000765509"/>
    </source>
</evidence>
<protein>
    <recommendedName>
        <fullName evidence="1">Reverse transcriptase Ty1/copia-type domain-containing protein</fullName>
    </recommendedName>
</protein>
<proteinExistence type="predicted"/>
<accession>A0A9Q3L4U4</accession>
<dbReference type="Pfam" id="PF07727">
    <property type="entry name" value="RVT_2"/>
    <property type="match status" value="1"/>
</dbReference>
<reference evidence="2" key="1">
    <citation type="submission" date="2021-03" db="EMBL/GenBank/DDBJ databases">
        <title>Draft genome sequence of rust myrtle Austropuccinia psidii MF-1, a brazilian biotype.</title>
        <authorList>
            <person name="Quecine M.C."/>
            <person name="Pachon D.M.R."/>
            <person name="Bonatelli M.L."/>
            <person name="Correr F.H."/>
            <person name="Franceschini L.M."/>
            <person name="Leite T.F."/>
            <person name="Margarido G.R.A."/>
            <person name="Almeida C.A."/>
            <person name="Ferrarezi J.A."/>
            <person name="Labate C.A."/>
        </authorList>
    </citation>
    <scope>NUCLEOTIDE SEQUENCE</scope>
    <source>
        <strain evidence="2">MF-1</strain>
    </source>
</reference>
<feature type="domain" description="Reverse transcriptase Ty1/copia-type" evidence="1">
    <location>
        <begin position="109"/>
        <end position="160"/>
    </location>
</feature>
<feature type="non-terminal residue" evidence="2">
    <location>
        <position position="1"/>
    </location>
</feature>